<dbReference type="GO" id="GO:0055085">
    <property type="term" value="P:transmembrane transport"/>
    <property type="evidence" value="ECO:0007669"/>
    <property type="project" value="InterPro"/>
</dbReference>
<gene>
    <name evidence="9" type="ORF">E6H04_14835</name>
</gene>
<comment type="caution">
    <text evidence="9">The sequence shown here is derived from an EMBL/GenBank/DDBJ whole genome shotgun (WGS) entry which is preliminary data.</text>
</comment>
<evidence type="ECO:0000256" key="5">
    <source>
        <dbReference type="ARBA" id="ARBA00022989"/>
    </source>
</evidence>
<reference evidence="9 10" key="1">
    <citation type="journal article" date="2019" name="Nat. Microbiol.">
        <title>Mediterranean grassland soil C-N compound turnover is dependent on rainfall and depth, and is mediated by genomically divergent microorganisms.</title>
        <authorList>
            <person name="Diamond S."/>
            <person name="Andeer P.F."/>
            <person name="Li Z."/>
            <person name="Crits-Christoph A."/>
            <person name="Burstein D."/>
            <person name="Anantharaman K."/>
            <person name="Lane K.R."/>
            <person name="Thomas B.C."/>
            <person name="Pan C."/>
            <person name="Northen T.R."/>
            <person name="Banfield J.F."/>
        </authorList>
    </citation>
    <scope>NUCLEOTIDE SEQUENCE [LARGE SCALE GENOMIC DNA]</scope>
    <source>
        <strain evidence="9">NP_7</strain>
    </source>
</reference>
<accession>A0A537IZF9</accession>
<feature type="transmembrane region" description="Helical" evidence="7">
    <location>
        <begin position="220"/>
        <end position="238"/>
    </location>
</feature>
<evidence type="ECO:0000256" key="3">
    <source>
        <dbReference type="ARBA" id="ARBA00022475"/>
    </source>
</evidence>
<feature type="transmembrane region" description="Helical" evidence="7">
    <location>
        <begin position="65"/>
        <end position="86"/>
    </location>
</feature>
<dbReference type="CDD" id="cd06261">
    <property type="entry name" value="TM_PBP2"/>
    <property type="match status" value="1"/>
</dbReference>
<dbReference type="InterPro" id="IPR000515">
    <property type="entry name" value="MetI-like"/>
</dbReference>
<dbReference type="Proteomes" id="UP000320048">
    <property type="component" value="Unassembled WGS sequence"/>
</dbReference>
<proteinExistence type="inferred from homology"/>
<feature type="transmembrane region" description="Helical" evidence="7">
    <location>
        <begin position="98"/>
        <end position="118"/>
    </location>
</feature>
<protein>
    <submittedName>
        <fullName evidence="9">ABC transporter permease</fullName>
    </submittedName>
</protein>
<sequence length="251" mass="26899">MPARAPRGISLLSPLFILAAWEALARLHLIDVRFFPAPTAILAAGWTTVESGELWANLEISLGRIGAGFALGALPGAVLGIVMGLMPWVRLACMPVVSALYPIPKSAILPLIMLLFGIGEVAKWVFIAIGVFFPVLINAMVGVLTIDRIFLDVGRNYGARGLNFLLTIALPGALPVLFAGIKLGFGLALILVVIAEIVASRAGLGFFIWNAWQIFDVEKLYTGLIVIGILGYLSSEAIDAVERVVVPWRRA</sequence>
<feature type="transmembrane region" description="Helical" evidence="7">
    <location>
        <begin position="187"/>
        <end position="208"/>
    </location>
</feature>
<dbReference type="EMBL" id="VBAO01000503">
    <property type="protein sequence ID" value="TMI76700.1"/>
    <property type="molecule type" value="Genomic_DNA"/>
</dbReference>
<evidence type="ECO:0000256" key="6">
    <source>
        <dbReference type="ARBA" id="ARBA00023136"/>
    </source>
</evidence>
<keyword evidence="6 7" id="KW-0472">Membrane</keyword>
<keyword evidence="5 7" id="KW-1133">Transmembrane helix</keyword>
<evidence type="ECO:0000259" key="8">
    <source>
        <dbReference type="PROSITE" id="PS50928"/>
    </source>
</evidence>
<dbReference type="InterPro" id="IPR035906">
    <property type="entry name" value="MetI-like_sf"/>
</dbReference>
<evidence type="ECO:0000256" key="4">
    <source>
        <dbReference type="ARBA" id="ARBA00022692"/>
    </source>
</evidence>
<feature type="domain" description="ABC transmembrane type-1" evidence="8">
    <location>
        <begin position="58"/>
        <end position="242"/>
    </location>
</feature>
<keyword evidence="3" id="KW-1003">Cell membrane</keyword>
<keyword evidence="4 7" id="KW-0812">Transmembrane</keyword>
<dbReference type="AlphaFoldDB" id="A0A537IZF9"/>
<evidence type="ECO:0000256" key="7">
    <source>
        <dbReference type="RuleBase" id="RU363032"/>
    </source>
</evidence>
<evidence type="ECO:0000313" key="9">
    <source>
        <dbReference type="EMBL" id="TMI76700.1"/>
    </source>
</evidence>
<comment type="subcellular location">
    <subcellularLocation>
        <location evidence="1 7">Cell membrane</location>
        <topology evidence="1 7">Multi-pass membrane protein</topology>
    </subcellularLocation>
</comment>
<dbReference type="PANTHER" id="PTHR30151">
    <property type="entry name" value="ALKANE SULFONATE ABC TRANSPORTER-RELATED, MEMBRANE SUBUNIT"/>
    <property type="match status" value="1"/>
</dbReference>
<evidence type="ECO:0000256" key="1">
    <source>
        <dbReference type="ARBA" id="ARBA00004651"/>
    </source>
</evidence>
<comment type="similarity">
    <text evidence="7">Belongs to the binding-protein-dependent transport system permease family.</text>
</comment>
<dbReference type="Pfam" id="PF00528">
    <property type="entry name" value="BPD_transp_1"/>
    <property type="match status" value="1"/>
</dbReference>
<keyword evidence="2 7" id="KW-0813">Transport</keyword>
<dbReference type="SUPFAM" id="SSF161098">
    <property type="entry name" value="MetI-like"/>
    <property type="match status" value="1"/>
</dbReference>
<evidence type="ECO:0000256" key="2">
    <source>
        <dbReference type="ARBA" id="ARBA00022448"/>
    </source>
</evidence>
<dbReference type="Gene3D" id="1.10.3720.10">
    <property type="entry name" value="MetI-like"/>
    <property type="match status" value="1"/>
</dbReference>
<evidence type="ECO:0000313" key="10">
    <source>
        <dbReference type="Proteomes" id="UP000320048"/>
    </source>
</evidence>
<dbReference type="PANTHER" id="PTHR30151:SF0">
    <property type="entry name" value="ABC TRANSPORTER PERMEASE PROTEIN MJ0413-RELATED"/>
    <property type="match status" value="1"/>
</dbReference>
<name>A0A537IZF9_9BACT</name>
<dbReference type="PROSITE" id="PS50928">
    <property type="entry name" value="ABC_TM1"/>
    <property type="match status" value="1"/>
</dbReference>
<feature type="transmembrane region" description="Helical" evidence="7">
    <location>
        <begin position="124"/>
        <end position="150"/>
    </location>
</feature>
<dbReference type="GO" id="GO:0005886">
    <property type="term" value="C:plasma membrane"/>
    <property type="evidence" value="ECO:0007669"/>
    <property type="project" value="UniProtKB-SubCell"/>
</dbReference>
<organism evidence="9 10">
    <name type="scientific">Candidatus Segetimicrobium genomatis</name>
    <dbReference type="NCBI Taxonomy" id="2569760"/>
    <lineage>
        <taxon>Bacteria</taxon>
        <taxon>Bacillati</taxon>
        <taxon>Candidatus Sysuimicrobiota</taxon>
        <taxon>Candidatus Sysuimicrobiia</taxon>
        <taxon>Candidatus Sysuimicrobiales</taxon>
        <taxon>Candidatus Segetimicrobiaceae</taxon>
        <taxon>Candidatus Segetimicrobium</taxon>
    </lineage>
</organism>
<feature type="transmembrane region" description="Helical" evidence="7">
    <location>
        <begin position="162"/>
        <end position="181"/>
    </location>
</feature>